<comment type="similarity">
    <text evidence="2">Belongs to the UPF0057 (PMP3) family.</text>
</comment>
<dbReference type="OrthoDB" id="2152119at2759"/>
<evidence type="ECO:0000256" key="1">
    <source>
        <dbReference type="ARBA" id="ARBA00004370"/>
    </source>
</evidence>
<feature type="compositionally biased region" description="Polar residues" evidence="6">
    <location>
        <begin position="123"/>
        <end position="137"/>
    </location>
</feature>
<dbReference type="InterPro" id="IPR000612">
    <property type="entry name" value="PMP3"/>
</dbReference>
<feature type="region of interest" description="Disordered" evidence="6">
    <location>
        <begin position="97"/>
        <end position="286"/>
    </location>
</feature>
<dbReference type="GeneID" id="18821565"/>
<evidence type="ECO:0000256" key="5">
    <source>
        <dbReference type="ARBA" id="ARBA00023136"/>
    </source>
</evidence>
<dbReference type="EMBL" id="GL945447">
    <property type="protein sequence ID" value="EGO18558.1"/>
    <property type="molecule type" value="Genomic_DNA"/>
</dbReference>
<evidence type="ECO:0000256" key="4">
    <source>
        <dbReference type="ARBA" id="ARBA00022989"/>
    </source>
</evidence>
<evidence type="ECO:0000256" key="6">
    <source>
        <dbReference type="SAM" id="MobiDB-lite"/>
    </source>
</evidence>
<evidence type="ECO:0000256" key="2">
    <source>
        <dbReference type="ARBA" id="ARBA00009530"/>
    </source>
</evidence>
<dbReference type="KEGG" id="sla:SERLADRAFT_480650"/>
<dbReference type="GO" id="GO:0016020">
    <property type="term" value="C:membrane"/>
    <property type="evidence" value="ECO:0007669"/>
    <property type="project" value="UniProtKB-SubCell"/>
</dbReference>
<reference evidence="7" key="1">
    <citation type="submission" date="2011-04" db="EMBL/GenBank/DDBJ databases">
        <title>Evolution of plant cell wall degrading machinery underlies the functional diversity of forest fungi.</title>
        <authorList>
            <consortium name="US DOE Joint Genome Institute (JGI-PGF)"/>
            <person name="Eastwood D.C."/>
            <person name="Floudas D."/>
            <person name="Binder M."/>
            <person name="Majcherczyk A."/>
            <person name="Schneider P."/>
            <person name="Aerts A."/>
            <person name="Asiegbu F.O."/>
            <person name="Baker S.E."/>
            <person name="Barry K."/>
            <person name="Bendiksby M."/>
            <person name="Blumentritt M."/>
            <person name="Coutinho P.M."/>
            <person name="Cullen D."/>
            <person name="Cullen D."/>
            <person name="Gathman A."/>
            <person name="Goodell B."/>
            <person name="Henrissat B."/>
            <person name="Ihrmark K."/>
            <person name="Kauserud H."/>
            <person name="Kohler A."/>
            <person name="LaButti K."/>
            <person name="Lapidus A."/>
            <person name="Lavin J.L."/>
            <person name="Lee Y.-H."/>
            <person name="Lindquist E."/>
            <person name="Lilly W."/>
            <person name="Lucas S."/>
            <person name="Morin E."/>
            <person name="Murat C."/>
            <person name="Oguiza J.A."/>
            <person name="Park J."/>
            <person name="Pisabarro A.G."/>
            <person name="Riley R."/>
            <person name="Rosling A."/>
            <person name="Salamov A."/>
            <person name="Schmidt O."/>
            <person name="Schmutz J."/>
            <person name="Skrede I."/>
            <person name="Stenlid J."/>
            <person name="Wiebenga A."/>
            <person name="Xie X."/>
            <person name="Kues U."/>
            <person name="Hibbett D.S."/>
            <person name="Hoffmeister D."/>
            <person name="Hogberg N."/>
            <person name="Martin F."/>
            <person name="Grigoriev I.V."/>
            <person name="Watkinson S.C."/>
        </authorList>
    </citation>
    <scope>NUCLEOTIDE SEQUENCE</scope>
    <source>
        <strain evidence="7">S7.9</strain>
    </source>
</reference>
<evidence type="ECO:0000313" key="7">
    <source>
        <dbReference type="EMBL" id="EGO18558.1"/>
    </source>
</evidence>
<proteinExistence type="inferred from homology"/>
<dbReference type="PANTHER" id="PTHR21659">
    <property type="entry name" value="HYDROPHOBIC PROTEIN RCI2 LOW TEMPERATURE AND SALT RESPONSIVE PROTEIN LTI6 -RELATED"/>
    <property type="match status" value="1"/>
</dbReference>
<dbReference type="PANTHER" id="PTHR21659:SF112">
    <property type="entry name" value="PROTEIN SNA2-RELATED"/>
    <property type="match status" value="1"/>
</dbReference>
<sequence length="286" mass="31901">MAPAQSQSAIKPKRYHGYAVFLFIMGTLFPPLAVAARFGLGSDFWTNLLCTICGYFPGHAHNFYIQNVRNNKNHSRTPKWAQRYGLVDTSVIKRHEQRSQWASRYNDRNPHSTLEDQPYEAGQHSSSLSRQDSTAAGQPQRPHDDLWHQDEESFYNAERDSNSVHTAGSGTGSGRWHYPANFEDAIPSSGGSKKKKKKDKKDRWARTEDAYSLSEQSGSKKKKKKKSKSSVGDGDTYSRHSGSTTEFPEDAGGGLYDSRRDVPEGNGNAGNGHAISTTEDVFSHEL</sequence>
<dbReference type="Pfam" id="PF01679">
    <property type="entry name" value="Pmp3"/>
    <property type="match status" value="1"/>
</dbReference>
<evidence type="ECO:0000256" key="3">
    <source>
        <dbReference type="ARBA" id="ARBA00022692"/>
    </source>
</evidence>
<feature type="compositionally biased region" description="Basic and acidic residues" evidence="6">
    <location>
        <begin position="141"/>
        <end position="162"/>
    </location>
</feature>
<comment type="subcellular location">
    <subcellularLocation>
        <location evidence="1">Membrane</location>
    </subcellularLocation>
</comment>
<evidence type="ECO:0008006" key="8">
    <source>
        <dbReference type="Google" id="ProtNLM"/>
    </source>
</evidence>
<feature type="compositionally biased region" description="Basic and acidic residues" evidence="6">
    <location>
        <begin position="105"/>
        <end position="114"/>
    </location>
</feature>
<feature type="compositionally biased region" description="Basic residues" evidence="6">
    <location>
        <begin position="219"/>
        <end position="228"/>
    </location>
</feature>
<keyword evidence="3" id="KW-0812">Transmembrane</keyword>
<dbReference type="HOGENOM" id="CLU_049365_0_0_1"/>
<protein>
    <recommendedName>
        <fullName evidence="8">Stress response RCI peptide</fullName>
    </recommendedName>
</protein>
<keyword evidence="4" id="KW-1133">Transmembrane helix</keyword>
<name>F8PDW1_SERL9</name>
<keyword evidence="5" id="KW-0472">Membrane</keyword>
<accession>F8PDW1</accession>
<dbReference type="AlphaFoldDB" id="F8PDW1"/>
<organism>
    <name type="scientific">Serpula lacrymans var. lacrymans (strain S7.9)</name>
    <name type="common">Dry rot fungus</name>
    <dbReference type="NCBI Taxonomy" id="578457"/>
    <lineage>
        <taxon>Eukaryota</taxon>
        <taxon>Fungi</taxon>
        <taxon>Dikarya</taxon>
        <taxon>Basidiomycota</taxon>
        <taxon>Agaricomycotina</taxon>
        <taxon>Agaricomycetes</taxon>
        <taxon>Agaricomycetidae</taxon>
        <taxon>Boletales</taxon>
        <taxon>Coniophorineae</taxon>
        <taxon>Serpulaceae</taxon>
        <taxon>Serpula</taxon>
    </lineage>
</organism>
<dbReference type="RefSeq" id="XP_007324585.1">
    <property type="nucleotide sequence ID" value="XM_007324523.1"/>
</dbReference>
<dbReference type="Proteomes" id="UP000008064">
    <property type="component" value="Unassembled WGS sequence"/>
</dbReference>
<gene>
    <name evidence="7" type="ORF">SERLADRAFT_480650</name>
</gene>